<organism evidence="1 2">
    <name type="scientific">Alicyclobacillus fodiniaquatilis</name>
    <dbReference type="NCBI Taxonomy" id="1661150"/>
    <lineage>
        <taxon>Bacteria</taxon>
        <taxon>Bacillati</taxon>
        <taxon>Bacillota</taxon>
        <taxon>Bacilli</taxon>
        <taxon>Bacillales</taxon>
        <taxon>Alicyclobacillaceae</taxon>
        <taxon>Alicyclobacillus</taxon>
    </lineage>
</organism>
<protein>
    <submittedName>
        <fullName evidence="1">Phage terminase small subunit P27 family</fullName>
    </submittedName>
</protein>
<dbReference type="NCBIfam" id="TIGR01558">
    <property type="entry name" value="sm_term_P27"/>
    <property type="match status" value="1"/>
</dbReference>
<evidence type="ECO:0000313" key="2">
    <source>
        <dbReference type="Proteomes" id="UP001597079"/>
    </source>
</evidence>
<evidence type="ECO:0000313" key="1">
    <source>
        <dbReference type="EMBL" id="MFD1675418.1"/>
    </source>
</evidence>
<dbReference type="Pfam" id="PF05119">
    <property type="entry name" value="Terminase_4"/>
    <property type="match status" value="1"/>
</dbReference>
<keyword evidence="2" id="KW-1185">Reference proteome</keyword>
<accession>A0ABW4JHE5</accession>
<name>A0ABW4JHE5_9BACL</name>
<dbReference type="Proteomes" id="UP001597079">
    <property type="component" value="Unassembled WGS sequence"/>
</dbReference>
<gene>
    <name evidence="1" type="ORF">ACFSB2_12005</name>
</gene>
<proteinExistence type="predicted"/>
<dbReference type="EMBL" id="JBHUCX010000028">
    <property type="protein sequence ID" value="MFD1675418.1"/>
    <property type="molecule type" value="Genomic_DNA"/>
</dbReference>
<comment type="caution">
    <text evidence="1">The sequence shown here is derived from an EMBL/GenBank/DDBJ whole genome shotgun (WGS) entry which is preliminary data.</text>
</comment>
<sequence>MAGQRQPIDLLLIKGKKHLTKSEVEERKSCEIRAPADKVKAPSYLDKECKKEFNKLAKQLVEIGIMSNLDVDALARFVLAQKMYLRVTQELLEVDPMIRRNDGTLISANNVYANLLQSQDKLFKQCRQAASDLGLTISSRCRLALPKKEEVKELTEEEKLFGGKV</sequence>
<reference evidence="2" key="1">
    <citation type="journal article" date="2019" name="Int. J. Syst. Evol. Microbiol.">
        <title>The Global Catalogue of Microorganisms (GCM) 10K type strain sequencing project: providing services to taxonomists for standard genome sequencing and annotation.</title>
        <authorList>
            <consortium name="The Broad Institute Genomics Platform"/>
            <consortium name="The Broad Institute Genome Sequencing Center for Infectious Disease"/>
            <person name="Wu L."/>
            <person name="Ma J."/>
        </authorList>
    </citation>
    <scope>NUCLEOTIDE SEQUENCE [LARGE SCALE GENOMIC DNA]</scope>
    <source>
        <strain evidence="2">CGMCC 1.12286</strain>
    </source>
</reference>
<dbReference type="RefSeq" id="WP_377943290.1">
    <property type="nucleotide sequence ID" value="NZ_JBHUCX010000028.1"/>
</dbReference>
<dbReference type="InterPro" id="IPR006448">
    <property type="entry name" value="Phage_term_ssu_P27"/>
</dbReference>